<protein>
    <submittedName>
        <fullName evidence="1">Uncharacterized protein</fullName>
    </submittedName>
</protein>
<sequence>MENELLQQQLDNLICRMSFWILGRTTERRMSRALQCHFVSTSYKIMIHHSEHSSQFKDVWDVDYFITSLSDEVRIVGHLPPKLRKMIQKHGVYSMPPVSWSNMSYYYNTVS</sequence>
<comment type="caution">
    <text evidence="1">The sequence shown here is derived from an EMBL/GenBank/DDBJ whole genome shotgun (WGS) entry which is preliminary data.</text>
</comment>
<name>A0A1R3J6A7_9ROSI</name>
<evidence type="ECO:0000313" key="1">
    <source>
        <dbReference type="EMBL" id="OMO90347.1"/>
    </source>
</evidence>
<dbReference type="GO" id="GO:0005737">
    <property type="term" value="C:cytoplasm"/>
    <property type="evidence" value="ECO:0007669"/>
    <property type="project" value="TreeGrafter"/>
</dbReference>
<dbReference type="EMBL" id="AWUE01016561">
    <property type="protein sequence ID" value="OMO90347.1"/>
    <property type="molecule type" value="Genomic_DNA"/>
</dbReference>
<dbReference type="PANTHER" id="PTHR31741:SF45">
    <property type="entry name" value="O-FUCOSYLTRANSFERASE FAMILY PROTEIN"/>
    <property type="match status" value="1"/>
</dbReference>
<dbReference type="PANTHER" id="PTHR31741">
    <property type="entry name" value="OS02G0726500 PROTEIN-RELATED"/>
    <property type="match status" value="1"/>
</dbReference>
<dbReference type="STRING" id="93759.A0A1R3J6A7"/>
<proteinExistence type="predicted"/>
<dbReference type="AlphaFoldDB" id="A0A1R3J6A7"/>
<reference evidence="2" key="1">
    <citation type="submission" date="2013-09" db="EMBL/GenBank/DDBJ databases">
        <title>Corchorus olitorius genome sequencing.</title>
        <authorList>
            <person name="Alam M."/>
            <person name="Haque M.S."/>
            <person name="Islam M.S."/>
            <person name="Emdad E.M."/>
            <person name="Islam M.M."/>
            <person name="Ahmed B."/>
            <person name="Halim A."/>
            <person name="Hossen Q.M.M."/>
            <person name="Hossain M.Z."/>
            <person name="Ahmed R."/>
            <person name="Khan M.M."/>
            <person name="Islam R."/>
            <person name="Rashid M.M."/>
            <person name="Khan S.A."/>
            <person name="Rahman M.S."/>
            <person name="Alam M."/>
            <person name="Yahiya A.S."/>
            <person name="Khan M.S."/>
            <person name="Azam M.S."/>
            <person name="Haque T."/>
            <person name="Lashkar M.Z.H."/>
            <person name="Akhand A.I."/>
            <person name="Morshed G."/>
            <person name="Roy S."/>
            <person name="Uddin K.S."/>
            <person name="Rabeya T."/>
            <person name="Hossain A.S."/>
            <person name="Chowdhury A."/>
            <person name="Snigdha A.R."/>
            <person name="Mortoza M.S."/>
            <person name="Matin S.A."/>
            <person name="Hoque S.M.E."/>
            <person name="Islam M.K."/>
            <person name="Roy D.K."/>
            <person name="Haider R."/>
            <person name="Moosa M.M."/>
            <person name="Elias S.M."/>
            <person name="Hasan A.M."/>
            <person name="Jahan S."/>
            <person name="Shafiuddin M."/>
            <person name="Mahmood N."/>
            <person name="Shommy N.S."/>
        </authorList>
    </citation>
    <scope>NUCLEOTIDE SEQUENCE [LARGE SCALE GENOMIC DNA]</scope>
    <source>
        <strain evidence="2">cv. O-4</strain>
    </source>
</reference>
<evidence type="ECO:0000313" key="2">
    <source>
        <dbReference type="Proteomes" id="UP000187203"/>
    </source>
</evidence>
<accession>A0A1R3J6A7</accession>
<keyword evidence="2" id="KW-1185">Reference proteome</keyword>
<dbReference type="Proteomes" id="UP000187203">
    <property type="component" value="Unassembled WGS sequence"/>
</dbReference>
<dbReference type="OrthoDB" id="1746369at2759"/>
<gene>
    <name evidence="1" type="ORF">COLO4_19222</name>
</gene>
<organism evidence="1 2">
    <name type="scientific">Corchorus olitorius</name>
    <dbReference type="NCBI Taxonomy" id="93759"/>
    <lineage>
        <taxon>Eukaryota</taxon>
        <taxon>Viridiplantae</taxon>
        <taxon>Streptophyta</taxon>
        <taxon>Embryophyta</taxon>
        <taxon>Tracheophyta</taxon>
        <taxon>Spermatophyta</taxon>
        <taxon>Magnoliopsida</taxon>
        <taxon>eudicotyledons</taxon>
        <taxon>Gunneridae</taxon>
        <taxon>Pentapetalae</taxon>
        <taxon>rosids</taxon>
        <taxon>malvids</taxon>
        <taxon>Malvales</taxon>
        <taxon>Malvaceae</taxon>
        <taxon>Grewioideae</taxon>
        <taxon>Apeibeae</taxon>
        <taxon>Corchorus</taxon>
    </lineage>
</organism>